<dbReference type="RefSeq" id="WP_094661384.1">
    <property type="nucleotide sequence ID" value="NZ_JBKZBO010000003.1"/>
</dbReference>
<dbReference type="EMBL" id="MWWR01000018">
    <property type="protein sequence ID" value="OZG49783.1"/>
    <property type="molecule type" value="Genomic_DNA"/>
</dbReference>
<organism evidence="2 3">
    <name type="scientific">Pseudoscardovia radai</name>
    <dbReference type="NCBI Taxonomy" id="987066"/>
    <lineage>
        <taxon>Bacteria</taxon>
        <taxon>Bacillati</taxon>
        <taxon>Actinomycetota</taxon>
        <taxon>Actinomycetes</taxon>
        <taxon>Bifidobacteriales</taxon>
        <taxon>Bifidobacteriaceae</taxon>
        <taxon>Pseudoscardovia</taxon>
    </lineage>
</organism>
<comment type="caution">
    <text evidence="2">The sequence shown here is derived from an EMBL/GenBank/DDBJ whole genome shotgun (WGS) entry which is preliminary data.</text>
</comment>
<feature type="transmembrane region" description="Helical" evidence="1">
    <location>
        <begin position="60"/>
        <end position="79"/>
    </location>
</feature>
<gene>
    <name evidence="2" type="ORF">PSRA_1588</name>
</gene>
<keyword evidence="1" id="KW-0812">Transmembrane</keyword>
<dbReference type="OrthoDB" id="10009142at2"/>
<evidence type="ECO:0008006" key="4">
    <source>
        <dbReference type="Google" id="ProtNLM"/>
    </source>
</evidence>
<keyword evidence="1" id="KW-0472">Membrane</keyword>
<accession>A0A261ESF6</accession>
<protein>
    <recommendedName>
        <fullName evidence="4">DUF3592 domain-containing protein</fullName>
    </recommendedName>
</protein>
<sequence length="215" mass="23894">MFYQLLLVALVFLMAISTLNNVNDAEGETARTARRVLSVIAVAVLVAFLVFHRLALREGMIGTTVVGFVALAAIGAYHLRAQGRRTVHTVGVYLGSNAVEGRSAKDSAGRELPLYEPVFEYEYRGEMYCTPARDLYFSRTLYRLFHRGRRYHLWLDASNPWDYQCGPRSRYAWECFVLAAVFLAIVAMMFASVPTQPAMAPDSLQTASAVAALLG</sequence>
<evidence type="ECO:0000313" key="2">
    <source>
        <dbReference type="EMBL" id="OZG49783.1"/>
    </source>
</evidence>
<reference evidence="2 3" key="1">
    <citation type="journal article" date="2017" name="BMC Genomics">
        <title>Comparative genomic and phylogenomic analyses of the Bifidobacteriaceae family.</title>
        <authorList>
            <person name="Lugli G.A."/>
            <person name="Milani C."/>
            <person name="Turroni F."/>
            <person name="Duranti S."/>
            <person name="Mancabelli L."/>
            <person name="Mangifesta M."/>
            <person name="Ferrario C."/>
            <person name="Modesto M."/>
            <person name="Mattarelli P."/>
            <person name="Jiri K."/>
            <person name="van Sinderen D."/>
            <person name="Ventura M."/>
        </authorList>
    </citation>
    <scope>NUCLEOTIDE SEQUENCE [LARGE SCALE GENOMIC DNA]</scope>
    <source>
        <strain evidence="2 3">DSM 24742</strain>
    </source>
</reference>
<dbReference type="AlphaFoldDB" id="A0A261ESF6"/>
<evidence type="ECO:0000313" key="3">
    <source>
        <dbReference type="Proteomes" id="UP000216725"/>
    </source>
</evidence>
<name>A0A261ESF6_9BIFI</name>
<feature type="transmembrane region" description="Helical" evidence="1">
    <location>
        <begin position="171"/>
        <end position="193"/>
    </location>
</feature>
<keyword evidence="1" id="KW-1133">Transmembrane helix</keyword>
<evidence type="ECO:0000256" key="1">
    <source>
        <dbReference type="SAM" id="Phobius"/>
    </source>
</evidence>
<proteinExistence type="predicted"/>
<dbReference type="Proteomes" id="UP000216725">
    <property type="component" value="Unassembled WGS sequence"/>
</dbReference>
<keyword evidence="3" id="KW-1185">Reference proteome</keyword>
<feature type="transmembrane region" description="Helical" evidence="1">
    <location>
        <begin position="35"/>
        <end position="54"/>
    </location>
</feature>
<feature type="transmembrane region" description="Helical" evidence="1">
    <location>
        <begin position="6"/>
        <end position="23"/>
    </location>
</feature>